<dbReference type="PANTHER" id="PTHR12138:SF162">
    <property type="entry name" value="CHROMOSOME UNDETERMINED SCAFFOLD_275, WHOLE GENOME SHOTGUN SEQUENCE"/>
    <property type="match status" value="1"/>
</dbReference>
<dbReference type="PANTHER" id="PTHR12138">
    <property type="entry name" value="PRIMATE-EXPANDED PROTEIN FAMILY"/>
    <property type="match status" value="1"/>
</dbReference>
<dbReference type="GeneTree" id="ENSGT01120000271815"/>
<organism evidence="1 2">
    <name type="scientific">Macaca fascicularis</name>
    <name type="common">Crab-eating macaque</name>
    <name type="synonym">Cynomolgus monkey</name>
    <dbReference type="NCBI Taxonomy" id="9541"/>
    <lineage>
        <taxon>Eukaryota</taxon>
        <taxon>Metazoa</taxon>
        <taxon>Chordata</taxon>
        <taxon>Craniata</taxon>
        <taxon>Vertebrata</taxon>
        <taxon>Euteleostomi</taxon>
        <taxon>Mammalia</taxon>
        <taxon>Eutheria</taxon>
        <taxon>Euarchontoglires</taxon>
        <taxon>Primates</taxon>
        <taxon>Haplorrhini</taxon>
        <taxon>Catarrhini</taxon>
        <taxon>Cercopithecidae</taxon>
        <taxon>Cercopithecinae</taxon>
        <taxon>Macaca</taxon>
    </lineage>
</organism>
<name>A0A7N9I9N6_MACFA</name>
<reference evidence="1" key="3">
    <citation type="submission" date="2025-09" db="UniProtKB">
        <authorList>
            <consortium name="Ensembl"/>
        </authorList>
    </citation>
    <scope>IDENTIFICATION</scope>
</reference>
<evidence type="ECO:0000313" key="1">
    <source>
        <dbReference type="Ensembl" id="ENSMFAP00000046756.1"/>
    </source>
</evidence>
<reference evidence="1 2" key="1">
    <citation type="submission" date="2013-03" db="EMBL/GenBank/DDBJ databases">
        <authorList>
            <person name="Warren W."/>
            <person name="Wilson R.K."/>
        </authorList>
    </citation>
    <scope>NUCLEOTIDE SEQUENCE</scope>
</reference>
<keyword evidence="2" id="KW-1185">Reference proteome</keyword>
<dbReference type="AlphaFoldDB" id="A0A7N9I9N6"/>
<dbReference type="PRINTS" id="PR02045">
    <property type="entry name" value="F138DOMAIN"/>
</dbReference>
<dbReference type="Proteomes" id="UP000233100">
    <property type="component" value="Chromosome 15"/>
</dbReference>
<dbReference type="Ensembl" id="ENSMFAT00000078995.1">
    <property type="protein sequence ID" value="ENSMFAP00000046756.1"/>
    <property type="gene ID" value="ENSMFAG00000059525.1"/>
</dbReference>
<protein>
    <submittedName>
        <fullName evidence="1">Uncharacterized protein</fullName>
    </submittedName>
</protein>
<proteinExistence type="predicted"/>
<reference evidence="1" key="2">
    <citation type="submission" date="2025-08" db="UniProtKB">
        <authorList>
            <consortium name="Ensembl"/>
        </authorList>
    </citation>
    <scope>IDENTIFICATION</scope>
</reference>
<evidence type="ECO:0000313" key="2">
    <source>
        <dbReference type="Proteomes" id="UP000233100"/>
    </source>
</evidence>
<sequence>MSSAFFFPSRQSSLLLPRLEFNGMILAHCNLCFLGSSNSPVSASQVAGITGMCHHTWLIFVFLVETGFLHVGQAGLEFLTSGDPPASASQSAGITGVSHHAWPSSAFIHIFSPK</sequence>
<accession>A0A7N9I9N6</accession>